<dbReference type="Gene3D" id="3.40.50.720">
    <property type="entry name" value="NAD(P)-binding Rossmann-like Domain"/>
    <property type="match status" value="1"/>
</dbReference>
<name>A0A6B8LZE6_9HYPH</name>
<evidence type="ECO:0000313" key="3">
    <source>
        <dbReference type="Proteomes" id="UP000422569"/>
    </source>
</evidence>
<proteinExistence type="inferred from homology"/>
<dbReference type="RefSeq" id="WP_016919898.1">
    <property type="nucleotide sequence ID" value="NZ_CP044331.1"/>
</dbReference>
<dbReference type="PRINTS" id="PR00081">
    <property type="entry name" value="GDHRDH"/>
</dbReference>
<protein>
    <submittedName>
        <fullName evidence="2">SDR family oxidoreductase</fullName>
    </submittedName>
</protein>
<sequence>MTQLSKRAVVVTGASTGIGAACVASLAQAGFFVFGSVRKTADAERLQTRFAADFAPLLFDVTDAGAVARAAREVEAQLAGATLAGLVNNAGVAVPGPLLHLPIADLRRQLEVNLIGQLQVTQAFAPLLGAREPQSAAPGRIVMMSSVAGRFASPFLGAYNASKFALEGMSDALRRELKAYGIDVILIEPGMIATPIWDKAESADFAPFADSIYGDAARRMQTWAVTEGRAAPGPEIVADAVLRALTASPAPLRAPVMKNRFLGWTLPGLTPARLVDWLTDRRLGFSALRKKLLATAAKGETHV</sequence>
<keyword evidence="3" id="KW-1185">Reference proteome</keyword>
<dbReference type="CDD" id="cd05374">
    <property type="entry name" value="17beta-HSD-like_SDR_c"/>
    <property type="match status" value="1"/>
</dbReference>
<evidence type="ECO:0000256" key="1">
    <source>
        <dbReference type="RuleBase" id="RU000363"/>
    </source>
</evidence>
<dbReference type="InterPro" id="IPR020904">
    <property type="entry name" value="Sc_DH/Rdtase_CS"/>
</dbReference>
<dbReference type="PROSITE" id="PS00061">
    <property type="entry name" value="ADH_SHORT"/>
    <property type="match status" value="1"/>
</dbReference>
<reference evidence="2 3" key="1">
    <citation type="submission" date="2019-09" db="EMBL/GenBank/DDBJ databases">
        <title>Isolation and complete genome sequencing of Methylocystis species.</title>
        <authorList>
            <person name="Rumah B.L."/>
            <person name="Stead C.E."/>
            <person name="Stevens B.C."/>
            <person name="Minton N.P."/>
            <person name="Grosse-Honebrink A."/>
            <person name="Zhang Y."/>
        </authorList>
    </citation>
    <scope>NUCLEOTIDE SEQUENCE [LARGE SCALE GENOMIC DNA]</scope>
    <source>
        <strain evidence="2 3">BRCS2</strain>
    </source>
</reference>
<organism evidence="2 3">
    <name type="scientific">Methylocystis parvus</name>
    <dbReference type="NCBI Taxonomy" id="134"/>
    <lineage>
        <taxon>Bacteria</taxon>
        <taxon>Pseudomonadati</taxon>
        <taxon>Pseudomonadota</taxon>
        <taxon>Alphaproteobacteria</taxon>
        <taxon>Hyphomicrobiales</taxon>
        <taxon>Methylocystaceae</taxon>
        <taxon>Methylocystis</taxon>
    </lineage>
</organism>
<comment type="similarity">
    <text evidence="1">Belongs to the short-chain dehydrogenases/reductases (SDR) family.</text>
</comment>
<gene>
    <name evidence="2" type="ORF">F7D14_04650</name>
</gene>
<dbReference type="EMBL" id="CP044331">
    <property type="protein sequence ID" value="QGM96834.1"/>
    <property type="molecule type" value="Genomic_DNA"/>
</dbReference>
<dbReference type="InterPro" id="IPR002347">
    <property type="entry name" value="SDR_fam"/>
</dbReference>
<dbReference type="Pfam" id="PF00106">
    <property type="entry name" value="adh_short"/>
    <property type="match status" value="1"/>
</dbReference>
<dbReference type="KEGG" id="mpar:F7D14_04650"/>
<dbReference type="PRINTS" id="PR00080">
    <property type="entry name" value="SDRFAMILY"/>
</dbReference>
<accession>A0A6B8LZE6</accession>
<dbReference type="Proteomes" id="UP000422569">
    <property type="component" value="Chromosome"/>
</dbReference>
<dbReference type="GO" id="GO:0016491">
    <property type="term" value="F:oxidoreductase activity"/>
    <property type="evidence" value="ECO:0007669"/>
    <property type="project" value="TreeGrafter"/>
</dbReference>
<evidence type="ECO:0000313" key="2">
    <source>
        <dbReference type="EMBL" id="QGM96834.1"/>
    </source>
</evidence>
<dbReference type="SUPFAM" id="SSF51735">
    <property type="entry name" value="NAD(P)-binding Rossmann-fold domains"/>
    <property type="match status" value="1"/>
</dbReference>
<dbReference type="PANTHER" id="PTHR43313">
    <property type="entry name" value="SHORT-CHAIN DEHYDROGENASE/REDUCTASE FAMILY 9C"/>
    <property type="match status" value="1"/>
</dbReference>
<dbReference type="AlphaFoldDB" id="A0A6B8LZE6"/>
<dbReference type="PANTHER" id="PTHR43313:SF1">
    <property type="entry name" value="3BETA-HYDROXYSTEROID DEHYDROGENASE DHS-16"/>
    <property type="match status" value="1"/>
</dbReference>
<dbReference type="InterPro" id="IPR036291">
    <property type="entry name" value="NAD(P)-bd_dom_sf"/>
</dbReference>
<dbReference type="GO" id="GO:0008202">
    <property type="term" value="P:steroid metabolic process"/>
    <property type="evidence" value="ECO:0007669"/>
    <property type="project" value="TreeGrafter"/>
</dbReference>
<dbReference type="PROSITE" id="PS51257">
    <property type="entry name" value="PROKAR_LIPOPROTEIN"/>
    <property type="match status" value="1"/>
</dbReference>